<evidence type="ECO:0000313" key="4">
    <source>
        <dbReference type="Proteomes" id="UP000094444"/>
    </source>
</evidence>
<organism evidence="3 4">
    <name type="scientific">Diaporthe helianthi</name>
    <dbReference type="NCBI Taxonomy" id="158607"/>
    <lineage>
        <taxon>Eukaryota</taxon>
        <taxon>Fungi</taxon>
        <taxon>Dikarya</taxon>
        <taxon>Ascomycota</taxon>
        <taxon>Pezizomycotina</taxon>
        <taxon>Sordariomycetes</taxon>
        <taxon>Sordariomycetidae</taxon>
        <taxon>Diaporthales</taxon>
        <taxon>Diaporthaceae</taxon>
        <taxon>Diaporthe</taxon>
    </lineage>
</organism>
<reference evidence="3" key="1">
    <citation type="submission" date="2017-09" db="EMBL/GenBank/DDBJ databases">
        <title>Polyketide synthases of a Diaporthe helianthi virulent isolate.</title>
        <authorList>
            <person name="Baroncelli R."/>
        </authorList>
    </citation>
    <scope>NUCLEOTIDE SEQUENCE [LARGE SCALE GENOMIC DNA]</scope>
    <source>
        <strain evidence="3">7/96</strain>
    </source>
</reference>
<dbReference type="PANTHER" id="PTHR21310">
    <property type="entry name" value="AMINOGLYCOSIDE PHOSPHOTRANSFERASE-RELATED-RELATED"/>
    <property type="match status" value="1"/>
</dbReference>
<feature type="compositionally biased region" description="Basic and acidic residues" evidence="1">
    <location>
        <begin position="582"/>
        <end position="591"/>
    </location>
</feature>
<dbReference type="InterPro" id="IPR002575">
    <property type="entry name" value="Aminoglycoside_PTrfase"/>
</dbReference>
<evidence type="ECO:0000256" key="1">
    <source>
        <dbReference type="SAM" id="MobiDB-lite"/>
    </source>
</evidence>
<dbReference type="InParanoid" id="A0A2P5HUE4"/>
<keyword evidence="4" id="KW-1185">Reference proteome</keyword>
<comment type="caution">
    <text evidence="3">The sequence shown here is derived from an EMBL/GenBank/DDBJ whole genome shotgun (WGS) entry which is preliminary data.</text>
</comment>
<evidence type="ECO:0000313" key="3">
    <source>
        <dbReference type="EMBL" id="POS73872.1"/>
    </source>
</evidence>
<feature type="domain" description="Aminoglycoside phosphotransferase" evidence="2">
    <location>
        <begin position="32"/>
        <end position="252"/>
    </location>
</feature>
<dbReference type="PANTHER" id="PTHR21310:SF15">
    <property type="entry name" value="AMINOGLYCOSIDE PHOSPHOTRANSFERASE DOMAIN-CONTAINING PROTEIN"/>
    <property type="match status" value="1"/>
</dbReference>
<dbReference type="OrthoDB" id="10003767at2759"/>
<dbReference type="AlphaFoldDB" id="A0A2P5HUE4"/>
<dbReference type="Proteomes" id="UP000094444">
    <property type="component" value="Unassembled WGS sequence"/>
</dbReference>
<accession>A0A2P5HUE4</accession>
<dbReference type="Gene3D" id="3.90.1200.10">
    <property type="match status" value="1"/>
</dbReference>
<feature type="compositionally biased region" description="Basic and acidic residues" evidence="1">
    <location>
        <begin position="420"/>
        <end position="431"/>
    </location>
</feature>
<feature type="region of interest" description="Disordered" evidence="1">
    <location>
        <begin position="391"/>
        <end position="432"/>
    </location>
</feature>
<protein>
    <recommendedName>
        <fullName evidence="2">Aminoglycoside phosphotransferase domain-containing protein</fullName>
    </recommendedName>
</protein>
<feature type="region of interest" description="Disordered" evidence="1">
    <location>
        <begin position="486"/>
        <end position="599"/>
    </location>
</feature>
<feature type="compositionally biased region" description="Basic and acidic residues" evidence="1">
    <location>
        <begin position="395"/>
        <end position="413"/>
    </location>
</feature>
<dbReference type="Pfam" id="PF01636">
    <property type="entry name" value="APH"/>
    <property type="match status" value="1"/>
</dbReference>
<dbReference type="EMBL" id="MAVT02000720">
    <property type="protein sequence ID" value="POS73872.1"/>
    <property type="molecule type" value="Genomic_DNA"/>
</dbReference>
<dbReference type="SUPFAM" id="SSF56112">
    <property type="entry name" value="Protein kinase-like (PK-like)"/>
    <property type="match status" value="1"/>
</dbReference>
<dbReference type="InterPro" id="IPR051678">
    <property type="entry name" value="AGP_Transferase"/>
</dbReference>
<sequence length="599" mass="68660">MRNFIIQDRILREKARFIESVDQAAILSLAHVFLNTTIPVPKIHAYSFSSKSPIGMAFIIMDFVDGQNLMEHGFKRGDKWDQWGGPTDAMKRVHRQLAELFLELRKQEFPKIGALGFVAGGPSEGNPAGVHVCHRPLSIEIAMQECEGQSPGDRFPVNKTFSTASEYIQSLIWLLENELDRSTNPDIDVDAGRSGGMLLYAARDFQRFVTEKWLDRSQEQGPFVLMHGDLHNHYSNMLWDEDLNLVGVIDWEWSQVVPLQLFTPPVWLENTTVDSLAIHQWLFQREVGYLLEEMRLVEDARGGAHTLSREWAKMETWCHPLIVSALFRPKDVYEVYWAFLCKERFEVDDPEARPEMMVKTVLEWEKSEDIQKWLREKQVIQDKYNEEEDSYVFIDEEKDKQDEETGARGESRTKTPTNEGQDRPSHRHEDIDWVVVNAGTDCAKHGFEMIDSDEARCWCGGPNPDVCRQKGHRWPLCKVDRGDLELLPKQPDESSHQSHDKEDNDNEKGNAVSDGEHQPSGEIPTADPLKEAKERRRMAIPPAPHNSSGPFSKLTVLTELLDPTRNDEKDLCAANEKRHRGKGNDKGRDEGEGNFTRTC</sequence>
<evidence type="ECO:0000259" key="2">
    <source>
        <dbReference type="Pfam" id="PF01636"/>
    </source>
</evidence>
<feature type="compositionally biased region" description="Basic and acidic residues" evidence="1">
    <location>
        <begin position="486"/>
        <end position="519"/>
    </location>
</feature>
<gene>
    <name evidence="3" type="ORF">DHEL01_v207739</name>
</gene>
<proteinExistence type="predicted"/>
<dbReference type="InterPro" id="IPR011009">
    <property type="entry name" value="Kinase-like_dom_sf"/>
</dbReference>
<name>A0A2P5HUE4_DIAHE</name>
<feature type="compositionally biased region" description="Basic and acidic residues" evidence="1">
    <location>
        <begin position="562"/>
        <end position="571"/>
    </location>
</feature>